<dbReference type="EMBL" id="JBJKBG010000010">
    <property type="protein sequence ID" value="KAL3718623.1"/>
    <property type="molecule type" value="Genomic_DNA"/>
</dbReference>
<accession>A0ABD3IX19</accession>
<dbReference type="PANTHER" id="PTHR13318">
    <property type="entry name" value="PARTNER OF PAIRED, ISOFORM B-RELATED"/>
    <property type="match status" value="1"/>
</dbReference>
<dbReference type="InterPro" id="IPR057207">
    <property type="entry name" value="FBXL15_LRR"/>
</dbReference>
<protein>
    <recommendedName>
        <fullName evidence="2">F-box/LRR-repeat protein 15-like leucin rich repeat domain-containing protein</fullName>
    </recommendedName>
</protein>
<reference evidence="3 4" key="1">
    <citation type="submission" date="2024-11" db="EMBL/GenBank/DDBJ databases">
        <title>Chromosome-level genome assembly of Eucalyptus globulus Labill. provides insights into its genome evolution.</title>
        <authorList>
            <person name="Li X."/>
        </authorList>
    </citation>
    <scope>NUCLEOTIDE SEQUENCE [LARGE SCALE GENOMIC DNA]</scope>
    <source>
        <strain evidence="3">CL2024</strain>
        <tissue evidence="3">Fresh tender leaves</tissue>
    </source>
</reference>
<evidence type="ECO:0000313" key="3">
    <source>
        <dbReference type="EMBL" id="KAL3718623.1"/>
    </source>
</evidence>
<comment type="caution">
    <text evidence="3">The sequence shown here is derived from an EMBL/GenBank/DDBJ whole genome shotgun (WGS) entry which is preliminary data.</text>
</comment>
<feature type="compositionally biased region" description="Low complexity" evidence="1">
    <location>
        <begin position="11"/>
        <end position="26"/>
    </location>
</feature>
<sequence>MLMPPMETWNSSDRTTSKKTTTTASDGGSGGGGLEALPVSLLVHDILLKLDLESLSAAACVSKTLRSAAALALSSLPSLHLADFSPDDRTLDRILSACGGVTSLTVNCLRVNYRALEGFLDPHIRELNLLCWSAMPLSALRSIGRKCSNLRVLVLEWAERGSYDEFTGNFHQMLSCCVYLESLCLKIRGVEGPEYAFSSGIWPKSIKVLKLQPALEDDVISLVKEIAGNENWPEVIKFPSLPSTCLLQSLSLHVRTISDKLVTTIAESMPCLLELELEDRPWKVPLPHGDLTNVGIQSLGSCDQLKSLSLSRNRQNCQTSFKRVNDMGIFLLSEGCKGLESVQFSGFSKVSDAGFASLLHSCKNLKNFEVRNSQSLSDLAFHDLAEAPCSLTELRILSCNLITSETVKKLAFSSKLEVLDLSGCRSIADSSFYSISSLKMLNTLDLAGADVTDSGMSKLGQGSAPIQRLSLRGCRRVTDKGISQLVLSGGIVSKTLSSLDLGYMPYVSDKAAHAIATGGIAITELCIRSCFKVTDSSMEALARKGSLENGSRPIRGLDLVGCISLSVQSLQMLKKPLFRGLRWVGIGRTCLVDKGGSVLSEIYEERPWLTVCSGGCEMGCRDGWEYHGGS</sequence>
<name>A0ABD3IX19_EUCGL</name>
<dbReference type="Gene3D" id="3.80.10.10">
    <property type="entry name" value="Ribonuclease Inhibitor"/>
    <property type="match status" value="2"/>
</dbReference>
<feature type="domain" description="F-box/LRR-repeat protein 15-like leucin rich repeat" evidence="2">
    <location>
        <begin position="79"/>
        <end position="622"/>
    </location>
</feature>
<evidence type="ECO:0000313" key="4">
    <source>
        <dbReference type="Proteomes" id="UP001634007"/>
    </source>
</evidence>
<gene>
    <name evidence="3" type="ORF">ACJRO7_003704</name>
</gene>
<dbReference type="PANTHER" id="PTHR13318:SF176">
    <property type="entry name" value="F-BOX PROTEIN AT-B"/>
    <property type="match status" value="1"/>
</dbReference>
<dbReference type="InterPro" id="IPR032675">
    <property type="entry name" value="LRR_dom_sf"/>
</dbReference>
<evidence type="ECO:0000256" key="1">
    <source>
        <dbReference type="SAM" id="MobiDB-lite"/>
    </source>
</evidence>
<evidence type="ECO:0000259" key="2">
    <source>
        <dbReference type="Pfam" id="PF25372"/>
    </source>
</evidence>
<proteinExistence type="predicted"/>
<dbReference type="Proteomes" id="UP001634007">
    <property type="component" value="Unassembled WGS sequence"/>
</dbReference>
<feature type="region of interest" description="Disordered" evidence="1">
    <location>
        <begin position="1"/>
        <end position="31"/>
    </location>
</feature>
<dbReference type="SUPFAM" id="SSF52047">
    <property type="entry name" value="RNI-like"/>
    <property type="match status" value="2"/>
</dbReference>
<keyword evidence="4" id="KW-1185">Reference proteome</keyword>
<dbReference type="SMART" id="SM00367">
    <property type="entry name" value="LRR_CC"/>
    <property type="match status" value="9"/>
</dbReference>
<organism evidence="3 4">
    <name type="scientific">Eucalyptus globulus</name>
    <name type="common">Tasmanian blue gum</name>
    <dbReference type="NCBI Taxonomy" id="34317"/>
    <lineage>
        <taxon>Eukaryota</taxon>
        <taxon>Viridiplantae</taxon>
        <taxon>Streptophyta</taxon>
        <taxon>Embryophyta</taxon>
        <taxon>Tracheophyta</taxon>
        <taxon>Spermatophyta</taxon>
        <taxon>Magnoliopsida</taxon>
        <taxon>eudicotyledons</taxon>
        <taxon>Gunneridae</taxon>
        <taxon>Pentapetalae</taxon>
        <taxon>rosids</taxon>
        <taxon>malvids</taxon>
        <taxon>Myrtales</taxon>
        <taxon>Myrtaceae</taxon>
        <taxon>Myrtoideae</taxon>
        <taxon>Eucalypteae</taxon>
        <taxon>Eucalyptus</taxon>
    </lineage>
</organism>
<dbReference type="AlphaFoldDB" id="A0ABD3IX19"/>
<dbReference type="InterPro" id="IPR006553">
    <property type="entry name" value="Leu-rich_rpt_Cys-con_subtyp"/>
</dbReference>
<dbReference type="Pfam" id="PF25372">
    <property type="entry name" value="DUF7885"/>
    <property type="match status" value="1"/>
</dbReference>